<dbReference type="Pfam" id="PF00550">
    <property type="entry name" value="PP-binding"/>
    <property type="match status" value="1"/>
</dbReference>
<sequence>MTSTDNTPGQDATELEKQLAAATPEEREKLLTDTIRTQAGTLLNTTLSDDSNFLENGLNSLTALELTKTLMTLTGMEIAMVAIVENPTPAQLAHHLGQELAHTTA</sequence>
<dbReference type="EMBL" id="CP029193">
    <property type="protein sequence ID" value="QES30668.1"/>
    <property type="molecule type" value="Genomic_DNA"/>
</dbReference>
<dbReference type="GO" id="GO:0031177">
    <property type="term" value="F:phosphopantetheine binding"/>
    <property type="evidence" value="ECO:0007669"/>
    <property type="project" value="InterPro"/>
</dbReference>
<evidence type="ECO:0000313" key="6">
    <source>
        <dbReference type="Proteomes" id="UP000323046"/>
    </source>
</evidence>
<name>A0A5P2BLS4_STRVZ</name>
<keyword evidence="6" id="KW-1185">Reference proteome</keyword>
<organism evidence="5 6">
    <name type="scientific">Streptomyces venezuelae</name>
    <dbReference type="NCBI Taxonomy" id="54571"/>
    <lineage>
        <taxon>Bacteria</taxon>
        <taxon>Bacillati</taxon>
        <taxon>Actinomycetota</taxon>
        <taxon>Actinomycetes</taxon>
        <taxon>Kitasatosporales</taxon>
        <taxon>Streptomycetaceae</taxon>
        <taxon>Streptomyces</taxon>
    </lineage>
</organism>
<dbReference type="InterPro" id="IPR036736">
    <property type="entry name" value="ACP-like_sf"/>
</dbReference>
<feature type="compositionally biased region" description="Polar residues" evidence="3">
    <location>
        <begin position="1"/>
        <end position="10"/>
    </location>
</feature>
<gene>
    <name evidence="5" type="ORF">DEJ47_33380</name>
</gene>
<evidence type="ECO:0000256" key="2">
    <source>
        <dbReference type="ARBA" id="ARBA00022553"/>
    </source>
</evidence>
<dbReference type="InterPro" id="IPR020806">
    <property type="entry name" value="PKS_PP-bd"/>
</dbReference>
<keyword evidence="2" id="KW-0597">Phosphoprotein</keyword>
<dbReference type="Proteomes" id="UP000323046">
    <property type="component" value="Chromosome"/>
</dbReference>
<evidence type="ECO:0000256" key="3">
    <source>
        <dbReference type="SAM" id="MobiDB-lite"/>
    </source>
</evidence>
<evidence type="ECO:0000313" key="5">
    <source>
        <dbReference type="EMBL" id="QES30668.1"/>
    </source>
</evidence>
<dbReference type="SUPFAM" id="SSF47336">
    <property type="entry name" value="ACP-like"/>
    <property type="match status" value="1"/>
</dbReference>
<dbReference type="OrthoDB" id="3483569at2"/>
<dbReference type="AlphaFoldDB" id="A0A5P2BLS4"/>
<dbReference type="Gene3D" id="1.10.1200.10">
    <property type="entry name" value="ACP-like"/>
    <property type="match status" value="1"/>
</dbReference>
<protein>
    <submittedName>
        <fullName evidence="5">Phosphopantetheine-binding protein</fullName>
    </submittedName>
</protein>
<evidence type="ECO:0000259" key="4">
    <source>
        <dbReference type="PROSITE" id="PS50075"/>
    </source>
</evidence>
<dbReference type="PROSITE" id="PS50075">
    <property type="entry name" value="CARRIER"/>
    <property type="match status" value="1"/>
</dbReference>
<accession>A0A5P2BLS4</accession>
<dbReference type="SMART" id="SM00823">
    <property type="entry name" value="PKS_PP"/>
    <property type="match status" value="1"/>
</dbReference>
<proteinExistence type="predicted"/>
<feature type="region of interest" description="Disordered" evidence="3">
    <location>
        <begin position="1"/>
        <end position="27"/>
    </location>
</feature>
<keyword evidence="1" id="KW-0596">Phosphopantetheine</keyword>
<evidence type="ECO:0000256" key="1">
    <source>
        <dbReference type="ARBA" id="ARBA00022450"/>
    </source>
</evidence>
<dbReference type="GO" id="GO:0017000">
    <property type="term" value="P:antibiotic biosynthetic process"/>
    <property type="evidence" value="ECO:0007669"/>
    <property type="project" value="UniProtKB-ARBA"/>
</dbReference>
<feature type="domain" description="Carrier" evidence="4">
    <location>
        <begin position="25"/>
        <end position="100"/>
    </location>
</feature>
<reference evidence="5 6" key="1">
    <citation type="submission" date="2018-05" db="EMBL/GenBank/DDBJ databases">
        <title>Streptomyces venezuelae.</title>
        <authorList>
            <person name="Kim W."/>
            <person name="Lee N."/>
            <person name="Cho B.-K."/>
        </authorList>
    </citation>
    <scope>NUCLEOTIDE SEQUENCE [LARGE SCALE GENOMIC DNA]</scope>
    <source>
        <strain evidence="5 6">ATCC 14583</strain>
    </source>
</reference>
<dbReference type="InterPro" id="IPR009081">
    <property type="entry name" value="PP-bd_ACP"/>
</dbReference>
<dbReference type="RefSeq" id="WP_150174708.1">
    <property type="nucleotide sequence ID" value="NZ_CP029193.1"/>
</dbReference>